<feature type="region of interest" description="Disordered" evidence="1">
    <location>
        <begin position="232"/>
        <end position="278"/>
    </location>
</feature>
<reference evidence="2 3" key="1">
    <citation type="submission" date="2017-09" db="EMBL/GenBank/DDBJ databases">
        <title>WGS assembly of Aquilegia coerulea Goldsmith.</title>
        <authorList>
            <person name="Hodges S."/>
            <person name="Kramer E."/>
            <person name="Nordborg M."/>
            <person name="Tomkins J."/>
            <person name="Borevitz J."/>
            <person name="Derieg N."/>
            <person name="Yan J."/>
            <person name="Mihaltcheva S."/>
            <person name="Hayes R.D."/>
            <person name="Rokhsar D."/>
        </authorList>
    </citation>
    <scope>NUCLEOTIDE SEQUENCE [LARGE SCALE GENOMIC DNA]</scope>
    <source>
        <strain evidence="3">cv. Goldsmith</strain>
    </source>
</reference>
<organism evidence="2 3">
    <name type="scientific">Aquilegia coerulea</name>
    <name type="common">Rocky mountain columbine</name>
    <dbReference type="NCBI Taxonomy" id="218851"/>
    <lineage>
        <taxon>Eukaryota</taxon>
        <taxon>Viridiplantae</taxon>
        <taxon>Streptophyta</taxon>
        <taxon>Embryophyta</taxon>
        <taxon>Tracheophyta</taxon>
        <taxon>Spermatophyta</taxon>
        <taxon>Magnoliopsida</taxon>
        <taxon>Ranunculales</taxon>
        <taxon>Ranunculaceae</taxon>
        <taxon>Thalictroideae</taxon>
        <taxon>Aquilegia</taxon>
    </lineage>
</organism>
<evidence type="ECO:0000313" key="2">
    <source>
        <dbReference type="EMBL" id="PIA56353.1"/>
    </source>
</evidence>
<dbReference type="PANTHER" id="PTHR33095">
    <property type="entry name" value="OS07G0619500 PROTEIN"/>
    <property type="match status" value="1"/>
</dbReference>
<dbReference type="PANTHER" id="PTHR33095:SF81">
    <property type="entry name" value="OS07G0619500 PROTEIN"/>
    <property type="match status" value="1"/>
</dbReference>
<protein>
    <submittedName>
        <fullName evidence="2">Uncharacterized protein</fullName>
    </submittedName>
</protein>
<name>A0A2G5EKS9_AQUCA</name>
<dbReference type="Proteomes" id="UP000230069">
    <property type="component" value="Unassembled WGS sequence"/>
</dbReference>
<dbReference type="AlphaFoldDB" id="A0A2G5EKS9"/>
<dbReference type="FunCoup" id="A0A2G5EKS9">
    <property type="interactions" value="139"/>
</dbReference>
<feature type="compositionally biased region" description="Basic and acidic residues" evidence="1">
    <location>
        <begin position="148"/>
        <end position="159"/>
    </location>
</feature>
<evidence type="ECO:0000256" key="1">
    <source>
        <dbReference type="SAM" id="MobiDB-lite"/>
    </source>
</evidence>
<feature type="region of interest" description="Disordered" evidence="1">
    <location>
        <begin position="127"/>
        <end position="174"/>
    </location>
</feature>
<dbReference type="OrthoDB" id="667051at2759"/>
<evidence type="ECO:0000313" key="3">
    <source>
        <dbReference type="Proteomes" id="UP000230069"/>
    </source>
</evidence>
<sequence length="327" mass="36944">MEILISMPAVDFNFDSGCSTPYMSAPSSPKPFGKFYYSAPTSPTRSSSLYRDFNNISFVQRNTNTTSYDDDDDSKFNWDVEIDENIHSKDNHFVNQEEFAFDFSGQLEKTTLTADELFDCGKIRSMNTSSVSSPKSPKKQKNSNPFVKRNEEERGRERGSVLSTSSSKHRSTRSLSPLRLSEFLIEDQEQSIEPLSNSSTNSKSSSFSFFTKWRFRDFLLFRSASEGRATRRDPLKKYTSMSRKHEEQRNSSFRSTDGSGSMRKGSGSGSGSSSGSSHRLYYTANRAVQDELKRKTYLPYRKGLLGCVGFNPTVDGLARGLNSFRRG</sequence>
<dbReference type="Pfam" id="PF07816">
    <property type="entry name" value="DUF1645"/>
    <property type="match status" value="1"/>
</dbReference>
<proteinExistence type="predicted"/>
<keyword evidence="3" id="KW-1185">Reference proteome</keyword>
<gene>
    <name evidence="2" type="ORF">AQUCO_00700582v1</name>
</gene>
<dbReference type="EMBL" id="KZ305024">
    <property type="protein sequence ID" value="PIA56353.1"/>
    <property type="molecule type" value="Genomic_DNA"/>
</dbReference>
<dbReference type="STRING" id="218851.A0A2G5EKS9"/>
<dbReference type="InterPro" id="IPR012442">
    <property type="entry name" value="DUF1645_plant"/>
</dbReference>
<accession>A0A2G5EKS9</accession>
<dbReference type="InParanoid" id="A0A2G5EKS9"/>